<dbReference type="InterPro" id="IPR045340">
    <property type="entry name" value="DUF6533"/>
</dbReference>
<feature type="transmembrane region" description="Helical" evidence="1">
    <location>
        <begin position="178"/>
        <end position="198"/>
    </location>
</feature>
<evidence type="ECO:0000259" key="2">
    <source>
        <dbReference type="Pfam" id="PF20151"/>
    </source>
</evidence>
<accession>A0A164WML7</accession>
<dbReference type="STRING" id="1314777.A0A164WML7"/>
<feature type="transmembrane region" description="Helical" evidence="1">
    <location>
        <begin position="126"/>
        <end position="148"/>
    </location>
</feature>
<organism evidence="3 4">
    <name type="scientific">Sistotremastrum niveocremeum HHB9708</name>
    <dbReference type="NCBI Taxonomy" id="1314777"/>
    <lineage>
        <taxon>Eukaryota</taxon>
        <taxon>Fungi</taxon>
        <taxon>Dikarya</taxon>
        <taxon>Basidiomycota</taxon>
        <taxon>Agaricomycotina</taxon>
        <taxon>Agaricomycetes</taxon>
        <taxon>Sistotremastrales</taxon>
        <taxon>Sistotremastraceae</taxon>
        <taxon>Sertulicium</taxon>
        <taxon>Sertulicium niveocremeum</taxon>
    </lineage>
</organism>
<dbReference type="Pfam" id="PF20151">
    <property type="entry name" value="DUF6533"/>
    <property type="match status" value="1"/>
</dbReference>
<reference evidence="3 4" key="1">
    <citation type="journal article" date="2016" name="Mol. Biol. Evol.">
        <title>Comparative Genomics of Early-Diverging Mushroom-Forming Fungi Provides Insights into the Origins of Lignocellulose Decay Capabilities.</title>
        <authorList>
            <person name="Nagy L.G."/>
            <person name="Riley R."/>
            <person name="Tritt A."/>
            <person name="Adam C."/>
            <person name="Daum C."/>
            <person name="Floudas D."/>
            <person name="Sun H."/>
            <person name="Yadav J.S."/>
            <person name="Pangilinan J."/>
            <person name="Larsson K.H."/>
            <person name="Matsuura K."/>
            <person name="Barry K."/>
            <person name="Labutti K."/>
            <person name="Kuo R."/>
            <person name="Ohm R.A."/>
            <person name="Bhattacharya S.S."/>
            <person name="Shirouzu T."/>
            <person name="Yoshinaga Y."/>
            <person name="Martin F.M."/>
            <person name="Grigoriev I.V."/>
            <person name="Hibbett D.S."/>
        </authorList>
    </citation>
    <scope>NUCLEOTIDE SEQUENCE [LARGE SCALE GENOMIC DNA]</scope>
    <source>
        <strain evidence="3 4">HHB9708</strain>
    </source>
</reference>
<evidence type="ECO:0000313" key="3">
    <source>
        <dbReference type="EMBL" id="KZS95183.1"/>
    </source>
</evidence>
<feature type="domain" description="DUF6533" evidence="2">
    <location>
        <begin position="26"/>
        <end position="68"/>
    </location>
</feature>
<dbReference type="Proteomes" id="UP000076722">
    <property type="component" value="Unassembled WGS sequence"/>
</dbReference>
<feature type="transmembrane region" description="Helical" evidence="1">
    <location>
        <begin position="248"/>
        <end position="271"/>
    </location>
</feature>
<evidence type="ECO:0000313" key="4">
    <source>
        <dbReference type="Proteomes" id="UP000076722"/>
    </source>
</evidence>
<keyword evidence="1" id="KW-0812">Transmembrane</keyword>
<dbReference type="AlphaFoldDB" id="A0A164WML7"/>
<protein>
    <recommendedName>
        <fullName evidence="2">DUF6533 domain-containing protein</fullName>
    </recommendedName>
</protein>
<feature type="transmembrane region" description="Helical" evidence="1">
    <location>
        <begin position="218"/>
        <end position="242"/>
    </location>
</feature>
<gene>
    <name evidence="3" type="ORF">SISNIDRAFT_494571</name>
</gene>
<sequence>MFAPVEVPMHELVVVLDEATIGLQAKVAALTMLLYDWMLNFDLEVNYVWKKGFSIPKTLYLVSRWLPVVSEAVGIAVQSLPNPSWKLCHYYLSTWLPGTQSAQIFIVQLILTHRIYALYNCNKHLLRALLVLLLFTSIAATATISIQIRLVRASTINELGPGIPICGETDKLEFIWAYWLPIIIYETVAFSLVAYKAIKWGVKMLPGDRNATVGEKLVAVLFYDSFMYFTSVFIIFTASTFLFRYTSFSVFSITFGPVFALISILANHMILNLPSAYENSRRELNITPAIPLSTIRFEGPSAPVTSTVEASTGSISAIEFSLSSIVA</sequence>
<keyword evidence="1" id="KW-0472">Membrane</keyword>
<evidence type="ECO:0000256" key="1">
    <source>
        <dbReference type="SAM" id="Phobius"/>
    </source>
</evidence>
<proteinExistence type="predicted"/>
<name>A0A164WML7_9AGAM</name>
<dbReference type="EMBL" id="KV419402">
    <property type="protein sequence ID" value="KZS95183.1"/>
    <property type="molecule type" value="Genomic_DNA"/>
</dbReference>
<keyword evidence="1" id="KW-1133">Transmembrane helix</keyword>
<keyword evidence="4" id="KW-1185">Reference proteome</keyword>
<dbReference type="OrthoDB" id="3349377at2759"/>